<reference evidence="2" key="1">
    <citation type="submission" date="2018-05" db="EMBL/GenBank/DDBJ databases">
        <title>Genome Sequencing of selected type strains of the family Eggerthellaceae.</title>
        <authorList>
            <person name="Danylec N."/>
            <person name="Stoll D.A."/>
            <person name="Doetsch A."/>
            <person name="Huch M."/>
        </authorList>
    </citation>
    <scope>NUCLEOTIDE SEQUENCE [LARGE SCALE GENOMIC DNA]</scope>
    <source>
        <strain evidence="2">DSM 24851</strain>
    </source>
</reference>
<dbReference type="RefSeq" id="WP_123209677.1">
    <property type="nucleotide sequence ID" value="NZ_JBHTHO010000027.1"/>
</dbReference>
<comment type="caution">
    <text evidence="1">The sequence shown here is derived from an EMBL/GenBank/DDBJ whole genome shotgun (WGS) entry which is preliminary data.</text>
</comment>
<sequence>MRFDFHTHGKLAKKLPFSTAYTDWLFREATGAGLDSLCLTEHFNTLQFADLYRYLDSVSTRVGDTLELEGGLRIFPGMETDVAECGHILSIGPLDAILELNERLEPHKEKDRFLPFKKLMDLFDEYPVIVGCAHPYRTPGHVPEIDEEQLRRLMFLDLNGKDIAGNRQRTEELTFALGEKLGIPVIAGSDTHQAVQYGCITTVFDDDLITVDALYNAMKAGAYRIDIADDATLRVRAASLLKRALKEIHALGGDYVAILTASEEE</sequence>
<evidence type="ECO:0008006" key="3">
    <source>
        <dbReference type="Google" id="ProtNLM"/>
    </source>
</evidence>
<proteinExistence type="predicted"/>
<organism evidence="1 2">
    <name type="scientific">Slackia equolifaciens</name>
    <dbReference type="NCBI Taxonomy" id="498718"/>
    <lineage>
        <taxon>Bacteria</taxon>
        <taxon>Bacillati</taxon>
        <taxon>Actinomycetota</taxon>
        <taxon>Coriobacteriia</taxon>
        <taxon>Eggerthellales</taxon>
        <taxon>Eggerthellaceae</taxon>
        <taxon>Slackia</taxon>
    </lineage>
</organism>
<evidence type="ECO:0000313" key="2">
    <source>
        <dbReference type="Proteomes" id="UP000269591"/>
    </source>
</evidence>
<dbReference type="SUPFAM" id="SSF89550">
    <property type="entry name" value="PHP domain-like"/>
    <property type="match status" value="1"/>
</dbReference>
<gene>
    <name evidence="1" type="ORF">DMP06_10470</name>
</gene>
<dbReference type="Pfam" id="PF13263">
    <property type="entry name" value="PHP_C"/>
    <property type="match status" value="1"/>
</dbReference>
<dbReference type="OrthoDB" id="9777619at2"/>
<accession>A0A3N0AS56</accession>
<dbReference type="EMBL" id="QIBX01000024">
    <property type="protein sequence ID" value="RNL37672.1"/>
    <property type="molecule type" value="Genomic_DNA"/>
</dbReference>
<dbReference type="Gene3D" id="3.20.20.140">
    <property type="entry name" value="Metal-dependent hydrolases"/>
    <property type="match status" value="1"/>
</dbReference>
<keyword evidence="2" id="KW-1185">Reference proteome</keyword>
<dbReference type="Proteomes" id="UP000269591">
    <property type="component" value="Unassembled WGS sequence"/>
</dbReference>
<dbReference type="InterPro" id="IPR016195">
    <property type="entry name" value="Pol/histidinol_Pase-like"/>
</dbReference>
<evidence type="ECO:0000313" key="1">
    <source>
        <dbReference type="EMBL" id="RNL37672.1"/>
    </source>
</evidence>
<protein>
    <recommendedName>
        <fullName evidence="3">PHP domain-containing protein</fullName>
    </recommendedName>
</protein>
<name>A0A3N0AS56_9ACTN</name>
<dbReference type="AlphaFoldDB" id="A0A3N0AS56"/>